<dbReference type="InterPro" id="IPR003593">
    <property type="entry name" value="AAA+_ATPase"/>
</dbReference>
<reference evidence="16 17" key="1">
    <citation type="journal article" date="2023" name="Nat. Commun.">
        <title>Origin of minicircular mitochondrial genomes in red algae.</title>
        <authorList>
            <person name="Lee Y."/>
            <person name="Cho C.H."/>
            <person name="Lee Y.M."/>
            <person name="Park S.I."/>
            <person name="Yang J.H."/>
            <person name="West J.A."/>
            <person name="Bhattacharya D."/>
            <person name="Yoon H.S."/>
        </authorList>
    </citation>
    <scope>NUCLEOTIDE SEQUENCE [LARGE SCALE GENOMIC DNA]</scope>
    <source>
        <strain evidence="16 17">CCMP1338</strain>
        <tissue evidence="16">Whole cell</tissue>
    </source>
</reference>
<gene>
    <name evidence="16" type="ORF">NDN08_000090</name>
</gene>
<feature type="domain" description="ABC transmembrane type-1" evidence="15">
    <location>
        <begin position="91"/>
        <end position="380"/>
    </location>
</feature>
<organism evidence="16 17">
    <name type="scientific">Rhodosorus marinus</name>
    <dbReference type="NCBI Taxonomy" id="101924"/>
    <lineage>
        <taxon>Eukaryota</taxon>
        <taxon>Rhodophyta</taxon>
        <taxon>Stylonematophyceae</taxon>
        <taxon>Stylonematales</taxon>
        <taxon>Stylonemataceae</taxon>
        <taxon>Rhodosorus</taxon>
    </lineage>
</organism>
<dbReference type="SMART" id="SM00382">
    <property type="entry name" value="AAA"/>
    <property type="match status" value="2"/>
</dbReference>
<feature type="transmembrane region" description="Helical" evidence="13">
    <location>
        <begin position="744"/>
        <end position="764"/>
    </location>
</feature>
<feature type="transmembrane region" description="Helical" evidence="13">
    <location>
        <begin position="967"/>
        <end position="991"/>
    </location>
</feature>
<sequence>MSGTEVEVAELGDSKHLPTVKTSYDSDEEDEEVIFEDPEAKLLEDEEVEYEEVKVCFGLFTRKRKKVEKPPAVSLAKLFTYSNRRERLFILIGIFAGACQGALLPMFTIIFGNILEDFGSEESLDNPDEALESIRNNALIFVYLGLGALVAGVCQVYFMMWTSQQQARRMRNLYMRSLLSQEMGWYDEVDSAELAQRVSGDIQKVEDGIGDKVSTAAQFMTMFLVGFIIGFVYGWQLTLVILAVTPLLAASGYLFAKMSADAVGEGQTAYAKAGAIAHESFSMIKIVASYGLEASEIERYGEALKAAISSGIRKSFWMGLGMGLTMFVILCSYGLAFWYGNKLVRDEVMSAADVVTVFFSVIIGAMALGQGAPAMNAITEARGAAPRVFEVIERQSKIDAFGVEGKAGMEVQGNIELKDVMFTYHSRPDRLVLNGLNLTIEAGTTVALVGESGCGKSTTMQLLERFYDPKGGSVTLDGVELSEMNVQWLRGQIGLVSQMPTLFAMSIRDNIGLGGRIDVVDTEEGREVRRMEPSLEEVIAAAKLANAHEFISKLPEGYDTVIGDRGAQLSGGQKQRVAIARALVRNPKILLLDEATSALDTASERVVQEAIDKAQEGRTVVLIAHRLSTIKNADKIAVFENGAVKELGTHDELFAKEHGIYSNLVKLQQIADDEEDEGGELDQSKFSTSRRATQKSETEGKSVHKTTKSATGLSETDLETEAQAEKVVDKGVVTRALALNEPEWPYFVGGIVGACISGVIWPIFSLLMSEMLVVLVETNDQAEARFWSLIFVLVGFVSLWSNLAQLFFFGLTGERLTNRLRKMTFKAIIRQDVGFFDMRENSVGILTTRLGAEAAKVKGATGERLGNFVMMGATMVSAIAIAFSACWALALVVLLTVPLFAIGGMIQMKMMGGLSGELGKLFANANAIATNTVDSIQTVTSLGVGEKFLADYDHELEIPAQTGKRKALITGSAFGFTQFCMFGIWGLSFWFGSLLISWEWCDFAGMLKALTALLFGAMTLGQVAALMPDAADAGYAATRVFRLIDKESPIDPFDESGEVMEKCQGEVELKNVSFRYPARPEMTVLKGLQVKAEKGKMLALVGPSGSGKSTVVTLAERFYDPYSGTVKIDGEPLKHWNLASMRDHIGFVTQEPELFSTTVRENIAHGMRKAEGSVATEEDIVNAAKLANAHKFVMKLPKGYDTQVGAHGGQLSGGQRQRIAIARAVVRNPKILLLDEATSALDSESEKIVQKALDKAASGRTTIVIAHRLSTIQHADTIAVVSDGKIVEKGTHHELMTSHGGVYSSLVKQQQL</sequence>
<evidence type="ECO:0000313" key="17">
    <source>
        <dbReference type="Proteomes" id="UP001157974"/>
    </source>
</evidence>
<feature type="region of interest" description="Disordered" evidence="12">
    <location>
        <begin position="1"/>
        <end position="30"/>
    </location>
</feature>
<accession>A0AAV8UE68</accession>
<evidence type="ECO:0000256" key="5">
    <source>
        <dbReference type="ARBA" id="ARBA00022692"/>
    </source>
</evidence>
<dbReference type="Proteomes" id="UP001157974">
    <property type="component" value="Unassembled WGS sequence"/>
</dbReference>
<dbReference type="PANTHER" id="PTHR43394">
    <property type="entry name" value="ATP-DEPENDENT PERMEASE MDL1, MITOCHONDRIAL"/>
    <property type="match status" value="1"/>
</dbReference>
<keyword evidence="17" id="KW-1185">Reference proteome</keyword>
<proteinExistence type="inferred from homology"/>
<feature type="transmembrane region" description="Helical" evidence="13">
    <location>
        <begin position="315"/>
        <end position="336"/>
    </location>
</feature>
<dbReference type="GO" id="GO:0005743">
    <property type="term" value="C:mitochondrial inner membrane"/>
    <property type="evidence" value="ECO:0007669"/>
    <property type="project" value="TreeGrafter"/>
</dbReference>
<keyword evidence="8" id="KW-0067">ATP-binding</keyword>
<evidence type="ECO:0000256" key="11">
    <source>
        <dbReference type="ARBA" id="ARBA00023180"/>
    </source>
</evidence>
<evidence type="ECO:0000256" key="12">
    <source>
        <dbReference type="SAM" id="MobiDB-lite"/>
    </source>
</evidence>
<dbReference type="InterPro" id="IPR036640">
    <property type="entry name" value="ABC1_TM_sf"/>
</dbReference>
<feature type="transmembrane region" description="Helical" evidence="13">
    <location>
        <begin position="348"/>
        <end position="368"/>
    </location>
</feature>
<feature type="transmembrane region" description="Helical" evidence="13">
    <location>
        <begin position="889"/>
        <end position="906"/>
    </location>
</feature>
<comment type="subcellular location">
    <subcellularLocation>
        <location evidence="1">Cell membrane</location>
        <topology evidence="1">Multi-pass membrane protein</topology>
    </subcellularLocation>
</comment>
<dbReference type="EMBL" id="JAMWBK010000013">
    <property type="protein sequence ID" value="KAJ8900790.1"/>
    <property type="molecule type" value="Genomic_DNA"/>
</dbReference>
<dbReference type="InterPro" id="IPR017871">
    <property type="entry name" value="ABC_transporter-like_CS"/>
</dbReference>
<dbReference type="PROSITE" id="PS50929">
    <property type="entry name" value="ABC_TM1F"/>
    <property type="match status" value="2"/>
</dbReference>
<dbReference type="FunFam" id="3.40.50.300:FF:000066">
    <property type="entry name" value="ABC transporter B family member 1"/>
    <property type="match status" value="2"/>
</dbReference>
<dbReference type="Gene3D" id="3.40.50.300">
    <property type="entry name" value="P-loop containing nucleotide triphosphate hydrolases"/>
    <property type="match status" value="2"/>
</dbReference>
<keyword evidence="6" id="KW-0677">Repeat</keyword>
<feature type="transmembrane region" description="Helical" evidence="13">
    <location>
        <begin position="88"/>
        <end position="115"/>
    </location>
</feature>
<dbReference type="PROSITE" id="PS50893">
    <property type="entry name" value="ABC_TRANSPORTER_2"/>
    <property type="match status" value="2"/>
</dbReference>
<dbReference type="InterPro" id="IPR011527">
    <property type="entry name" value="ABC1_TM_dom"/>
</dbReference>
<dbReference type="GO" id="GO:0015421">
    <property type="term" value="F:ABC-type oligopeptide transporter activity"/>
    <property type="evidence" value="ECO:0007669"/>
    <property type="project" value="TreeGrafter"/>
</dbReference>
<dbReference type="FunFam" id="1.20.1560.10:FF:000018">
    <property type="entry name" value="ATP-binding cassette subfamily B member 11"/>
    <property type="match status" value="1"/>
</dbReference>
<dbReference type="GO" id="GO:0090374">
    <property type="term" value="P:oligopeptide export from mitochondrion"/>
    <property type="evidence" value="ECO:0007669"/>
    <property type="project" value="TreeGrafter"/>
</dbReference>
<keyword evidence="10 13" id="KW-0472">Membrane</keyword>
<evidence type="ECO:0000256" key="13">
    <source>
        <dbReference type="SAM" id="Phobius"/>
    </source>
</evidence>
<keyword evidence="9 13" id="KW-1133">Transmembrane helix</keyword>
<dbReference type="PROSITE" id="PS00211">
    <property type="entry name" value="ABC_TRANSPORTER_1"/>
    <property type="match status" value="2"/>
</dbReference>
<dbReference type="InterPro" id="IPR003439">
    <property type="entry name" value="ABC_transporter-like_ATP-bd"/>
</dbReference>
<evidence type="ECO:0000256" key="4">
    <source>
        <dbReference type="ARBA" id="ARBA00022448"/>
    </source>
</evidence>
<dbReference type="InterPro" id="IPR027417">
    <property type="entry name" value="P-loop_NTPase"/>
</dbReference>
<keyword evidence="4" id="KW-0813">Transport</keyword>
<dbReference type="Pfam" id="PF00005">
    <property type="entry name" value="ABC_tran"/>
    <property type="match status" value="2"/>
</dbReference>
<evidence type="ECO:0000313" key="16">
    <source>
        <dbReference type="EMBL" id="KAJ8900790.1"/>
    </source>
</evidence>
<feature type="transmembrane region" description="Helical" evidence="13">
    <location>
        <begin position="1003"/>
        <end position="1026"/>
    </location>
</feature>
<evidence type="ECO:0000256" key="3">
    <source>
        <dbReference type="ARBA" id="ARBA00014334"/>
    </source>
</evidence>
<dbReference type="CDD" id="cd03249">
    <property type="entry name" value="ABC_MTABC3_MDL1_MDL2"/>
    <property type="match status" value="2"/>
</dbReference>
<feature type="domain" description="ABC transmembrane type-1" evidence="15">
    <location>
        <begin position="748"/>
        <end position="1032"/>
    </location>
</feature>
<evidence type="ECO:0000259" key="14">
    <source>
        <dbReference type="PROSITE" id="PS50893"/>
    </source>
</evidence>
<name>A0AAV8UE68_9RHOD</name>
<feature type="domain" description="ABC transporter" evidence="14">
    <location>
        <begin position="415"/>
        <end position="666"/>
    </location>
</feature>
<dbReference type="GO" id="GO:0016887">
    <property type="term" value="F:ATP hydrolysis activity"/>
    <property type="evidence" value="ECO:0007669"/>
    <property type="project" value="InterPro"/>
</dbReference>
<dbReference type="GO" id="GO:0005524">
    <property type="term" value="F:ATP binding"/>
    <property type="evidence" value="ECO:0007669"/>
    <property type="project" value="UniProtKB-KW"/>
</dbReference>
<feature type="domain" description="ABC transporter" evidence="14">
    <location>
        <begin position="1067"/>
        <end position="1308"/>
    </location>
</feature>
<evidence type="ECO:0000256" key="1">
    <source>
        <dbReference type="ARBA" id="ARBA00004651"/>
    </source>
</evidence>
<evidence type="ECO:0000256" key="6">
    <source>
        <dbReference type="ARBA" id="ARBA00022737"/>
    </source>
</evidence>
<dbReference type="Gene3D" id="1.20.1560.10">
    <property type="entry name" value="ABC transporter type 1, transmembrane domain"/>
    <property type="match status" value="1"/>
</dbReference>
<keyword evidence="5 13" id="KW-0812">Transmembrane</keyword>
<dbReference type="Pfam" id="PF00664">
    <property type="entry name" value="ABC_membrane"/>
    <property type="match status" value="2"/>
</dbReference>
<keyword evidence="11" id="KW-0325">Glycoprotein</keyword>
<evidence type="ECO:0000256" key="7">
    <source>
        <dbReference type="ARBA" id="ARBA00022741"/>
    </source>
</evidence>
<comment type="caution">
    <text evidence="16">The sequence shown here is derived from an EMBL/GenBank/DDBJ whole genome shotgun (WGS) entry which is preliminary data.</text>
</comment>
<evidence type="ECO:0000256" key="8">
    <source>
        <dbReference type="ARBA" id="ARBA00022840"/>
    </source>
</evidence>
<evidence type="ECO:0000256" key="10">
    <source>
        <dbReference type="ARBA" id="ARBA00023136"/>
    </source>
</evidence>
<dbReference type="GO" id="GO:0005886">
    <property type="term" value="C:plasma membrane"/>
    <property type="evidence" value="ECO:0007669"/>
    <property type="project" value="UniProtKB-SubCell"/>
</dbReference>
<dbReference type="CDD" id="cd18577">
    <property type="entry name" value="ABC_6TM_Pgp_ABCB1_D1_like"/>
    <property type="match status" value="1"/>
</dbReference>
<evidence type="ECO:0000256" key="2">
    <source>
        <dbReference type="ARBA" id="ARBA00007577"/>
    </source>
</evidence>
<comment type="similarity">
    <text evidence="2">Belongs to the ABC transporter superfamily. ABCB family. Multidrug resistance exporter (TC 3.A.1.201) subfamily.</text>
</comment>
<evidence type="ECO:0000259" key="15">
    <source>
        <dbReference type="PROSITE" id="PS50929"/>
    </source>
</evidence>
<dbReference type="CDD" id="cd18578">
    <property type="entry name" value="ABC_6TM_Pgp_ABCB1_D2_like"/>
    <property type="match status" value="1"/>
</dbReference>
<evidence type="ECO:0000256" key="9">
    <source>
        <dbReference type="ARBA" id="ARBA00022989"/>
    </source>
</evidence>
<dbReference type="FunFam" id="1.20.1560.10:FF:000009">
    <property type="entry name" value="ABC transporter B family member 1"/>
    <property type="match status" value="1"/>
</dbReference>
<dbReference type="InterPro" id="IPR039421">
    <property type="entry name" value="Type_1_exporter"/>
</dbReference>
<feature type="transmembrane region" description="Helical" evidence="13">
    <location>
        <begin position="784"/>
        <end position="811"/>
    </location>
</feature>
<protein>
    <recommendedName>
        <fullName evidence="3">Probable ATP-dependent transporter ycf16</fullName>
    </recommendedName>
</protein>
<keyword evidence="7" id="KW-0547">Nucleotide-binding</keyword>
<dbReference type="SUPFAM" id="SSF52540">
    <property type="entry name" value="P-loop containing nucleoside triphosphate hydrolases"/>
    <property type="match status" value="2"/>
</dbReference>
<dbReference type="PANTHER" id="PTHR43394:SF27">
    <property type="entry name" value="ATP-DEPENDENT TRANSLOCASE ABCB1-LIKE"/>
    <property type="match status" value="1"/>
</dbReference>
<feature type="transmembrane region" description="Helical" evidence="13">
    <location>
        <begin position="140"/>
        <end position="161"/>
    </location>
</feature>
<feature type="region of interest" description="Disordered" evidence="12">
    <location>
        <begin position="676"/>
        <end position="717"/>
    </location>
</feature>
<dbReference type="SUPFAM" id="SSF90123">
    <property type="entry name" value="ABC transporter transmembrane region"/>
    <property type="match status" value="2"/>
</dbReference>